<evidence type="ECO:0008006" key="3">
    <source>
        <dbReference type="Google" id="ProtNLM"/>
    </source>
</evidence>
<evidence type="ECO:0000313" key="2">
    <source>
        <dbReference type="Proteomes" id="UP000189940"/>
    </source>
</evidence>
<keyword evidence="2" id="KW-1185">Reference proteome</keyword>
<dbReference type="AlphaFoldDB" id="A0A1V4HU36"/>
<reference evidence="1 2" key="1">
    <citation type="submission" date="2017-02" db="EMBL/GenBank/DDBJ databases">
        <title>Genome sequence of the nitrite-oxidizing bacterium Nitrobacter vulgaris strain Ab1.</title>
        <authorList>
            <person name="Mellbye B.L."/>
            <person name="Davis E.W."/>
            <person name="Spieck E."/>
            <person name="Chang J.H."/>
            <person name="Bottomley P.J."/>
            <person name="Sayavedra-Soto L.A."/>
        </authorList>
    </citation>
    <scope>NUCLEOTIDE SEQUENCE [LARGE SCALE GENOMIC DNA]</scope>
    <source>
        <strain evidence="1 2">Ab1</strain>
    </source>
</reference>
<dbReference type="Pfam" id="PF01904">
    <property type="entry name" value="DUF72"/>
    <property type="match status" value="1"/>
</dbReference>
<protein>
    <recommendedName>
        <fullName evidence="3">DUF72 domain-containing protein</fullName>
    </recommendedName>
</protein>
<dbReference type="Gene3D" id="3.20.20.410">
    <property type="entry name" value="Protein of unknown function UPF0759"/>
    <property type="match status" value="1"/>
</dbReference>
<gene>
    <name evidence="1" type="ORF">B2M20_17415</name>
</gene>
<dbReference type="OrthoDB" id="9780310at2"/>
<accession>A0A1V4HU36</accession>
<dbReference type="PANTHER" id="PTHR30348">
    <property type="entry name" value="UNCHARACTERIZED PROTEIN YECE"/>
    <property type="match status" value="1"/>
</dbReference>
<comment type="caution">
    <text evidence="1">The sequence shown here is derived from an EMBL/GenBank/DDBJ whole genome shotgun (WGS) entry which is preliminary data.</text>
</comment>
<sequence>MHTARLKKADSSKAPSDITRSVHVGCSGWRYWKWRDSFYADVPQQEWFAYYLKRFDTVEINASFYSWPTVAGVQAWRRAPGKKKFVYTVKVCELITHVKKFKGTKTLVRDFGVIADILGDQMGCFLFQLPPSYRYTNARLKEIVSQLDPARRNVVEFRHASWWNEEVYSAFRKAGIIFCSCSGPRLPDVLVRTANEVYIRLHGPKRWYRHDYSNNELTEWARRIKASRTKRAWIYFNNDYDAHAPKNAAVLRRMLKHVGSTLPK</sequence>
<dbReference type="InterPro" id="IPR036520">
    <property type="entry name" value="UPF0759_sf"/>
</dbReference>
<name>A0A1V4HU36_NITVU</name>
<dbReference type="Proteomes" id="UP000189940">
    <property type="component" value="Unassembled WGS sequence"/>
</dbReference>
<dbReference type="PANTHER" id="PTHR30348:SF4">
    <property type="entry name" value="DUF72 DOMAIN-CONTAINING PROTEIN"/>
    <property type="match status" value="1"/>
</dbReference>
<dbReference type="InterPro" id="IPR002763">
    <property type="entry name" value="DUF72"/>
</dbReference>
<dbReference type="SUPFAM" id="SSF117396">
    <property type="entry name" value="TM1631-like"/>
    <property type="match status" value="1"/>
</dbReference>
<proteinExistence type="predicted"/>
<organism evidence="1 2">
    <name type="scientific">Nitrobacter vulgaris</name>
    <dbReference type="NCBI Taxonomy" id="29421"/>
    <lineage>
        <taxon>Bacteria</taxon>
        <taxon>Pseudomonadati</taxon>
        <taxon>Pseudomonadota</taxon>
        <taxon>Alphaproteobacteria</taxon>
        <taxon>Hyphomicrobiales</taxon>
        <taxon>Nitrobacteraceae</taxon>
        <taxon>Nitrobacter</taxon>
    </lineage>
</organism>
<dbReference type="STRING" id="29421.B2M20_17415"/>
<evidence type="ECO:0000313" key="1">
    <source>
        <dbReference type="EMBL" id="OPH81486.1"/>
    </source>
</evidence>
<dbReference type="EMBL" id="MWPQ01000062">
    <property type="protein sequence ID" value="OPH81486.1"/>
    <property type="molecule type" value="Genomic_DNA"/>
</dbReference>